<sequence>MIGAGVTKQKNAEKVISIISQIGIPLLVACDVSKPPSFVKTVAAKFNVKVFCPSKNLSQESKQFMAPQAMNIHIRDAYAAATKAYRKYANRFRRIDKLYPDKNEEYKKLILEGKAVGKFA</sequence>
<evidence type="ECO:0000313" key="2">
    <source>
        <dbReference type="Proteomes" id="UP000789941"/>
    </source>
</evidence>
<dbReference type="AlphaFoldDB" id="A0A5E4LX06"/>
<dbReference type="InterPro" id="IPR007408">
    <property type="entry name" value="DUF460"/>
</dbReference>
<dbReference type="Proteomes" id="UP000789941">
    <property type="component" value="Unassembled WGS sequence"/>
</dbReference>
<dbReference type="EMBL" id="CABMJJ010000009">
    <property type="protein sequence ID" value="VVC04582.1"/>
    <property type="molecule type" value="Genomic_DNA"/>
</dbReference>
<dbReference type="Pfam" id="PF04312">
    <property type="entry name" value="DUF460"/>
    <property type="match status" value="1"/>
</dbReference>
<organism evidence="1 2">
    <name type="scientific">Candidatus Bilamarchaeum dharawalense</name>
    <dbReference type="NCBI Taxonomy" id="2885759"/>
    <lineage>
        <taxon>Archaea</taxon>
        <taxon>Candidatus Micrarchaeota</taxon>
        <taxon>Candidatus Micrarchaeia</taxon>
        <taxon>Candidatus Anstonellales</taxon>
        <taxon>Candidatus Bilamarchaeaceae</taxon>
        <taxon>Candidatus Bilamarchaeum</taxon>
    </lineage>
</organism>
<evidence type="ECO:0000313" key="1">
    <source>
        <dbReference type="EMBL" id="VVC04582.1"/>
    </source>
</evidence>
<dbReference type="PANTHER" id="PTHR40707">
    <property type="entry name" value="POSSIBLE NUCLEASE OF RNASE H FOLD, RUVC/YQGF FAMILY"/>
    <property type="match status" value="1"/>
</dbReference>
<dbReference type="PANTHER" id="PTHR40707:SF1">
    <property type="entry name" value="DUF460 DOMAIN-CONTAINING PROTEIN"/>
    <property type="match status" value="1"/>
</dbReference>
<proteinExistence type="predicted"/>
<accession>A0A5E4LX06</accession>
<reference evidence="1 2" key="1">
    <citation type="submission" date="2019-08" db="EMBL/GenBank/DDBJ databases">
        <authorList>
            <person name="Vazquez-Campos X."/>
        </authorList>
    </citation>
    <scope>NUCLEOTIDE SEQUENCE [LARGE SCALE GENOMIC DNA]</scope>
    <source>
        <strain evidence="1">LFW-283_2</strain>
    </source>
</reference>
<gene>
    <name evidence="1" type="ORF">LFW2832_01055</name>
</gene>
<protein>
    <submittedName>
        <fullName evidence="1">Uncharacterized protein</fullName>
    </submittedName>
</protein>
<comment type="caution">
    <text evidence="1">The sequence shown here is derived from an EMBL/GenBank/DDBJ whole genome shotgun (WGS) entry which is preliminary data.</text>
</comment>
<name>A0A5E4LX06_9ARCH</name>